<evidence type="ECO:0000256" key="3">
    <source>
        <dbReference type="ARBA" id="ARBA00022603"/>
    </source>
</evidence>
<dbReference type="InterPro" id="IPR029063">
    <property type="entry name" value="SAM-dependent_MTases_sf"/>
</dbReference>
<dbReference type="CDD" id="cd02440">
    <property type="entry name" value="AdoMet_MTases"/>
    <property type="match status" value="1"/>
</dbReference>
<feature type="binding site" evidence="6">
    <location>
        <position position="142"/>
    </location>
    <ligand>
        <name>S-adenosyl-L-methionine</name>
        <dbReference type="ChEBI" id="CHEBI:59789"/>
    </ligand>
</feature>
<gene>
    <name evidence="6 7" type="primary">rsmG</name>
    <name evidence="7" type="ordered locus">TERTU_4728</name>
</gene>
<keyword evidence="1 6" id="KW-0963">Cytoplasm</keyword>
<feature type="binding site" evidence="6">
    <location>
        <position position="76"/>
    </location>
    <ligand>
        <name>S-adenosyl-L-methionine</name>
        <dbReference type="ChEBI" id="CHEBI:59789"/>
    </ligand>
</feature>
<comment type="subcellular location">
    <subcellularLocation>
        <location evidence="6">Cytoplasm</location>
    </subcellularLocation>
</comment>
<evidence type="ECO:0000313" key="8">
    <source>
        <dbReference type="Proteomes" id="UP000009080"/>
    </source>
</evidence>
<name>C5BKK6_TERTT</name>
<evidence type="ECO:0000256" key="4">
    <source>
        <dbReference type="ARBA" id="ARBA00022679"/>
    </source>
</evidence>
<evidence type="ECO:0000256" key="1">
    <source>
        <dbReference type="ARBA" id="ARBA00022490"/>
    </source>
</evidence>
<feature type="binding site" evidence="6">
    <location>
        <position position="81"/>
    </location>
    <ligand>
        <name>S-adenosyl-L-methionine</name>
        <dbReference type="ChEBI" id="CHEBI:59789"/>
    </ligand>
</feature>
<dbReference type="RefSeq" id="WP_015820005.1">
    <property type="nucleotide sequence ID" value="NC_012997.1"/>
</dbReference>
<proteinExistence type="inferred from homology"/>
<keyword evidence="4 6" id="KW-0808">Transferase</keyword>
<protein>
    <recommendedName>
        <fullName evidence="6">Ribosomal RNA small subunit methyltransferase G</fullName>
        <ecNumber evidence="6">2.1.1.170</ecNumber>
    </recommendedName>
    <alternativeName>
        <fullName evidence="6">16S rRNA 7-methylguanosine methyltransferase</fullName>
        <shortName evidence="6">16S rRNA m7G methyltransferase</shortName>
    </alternativeName>
</protein>
<dbReference type="KEGG" id="ttu:TERTU_4728"/>
<dbReference type="GO" id="GO:0070043">
    <property type="term" value="F:rRNA (guanine-N7-)-methyltransferase activity"/>
    <property type="evidence" value="ECO:0007669"/>
    <property type="project" value="UniProtKB-UniRule"/>
</dbReference>
<dbReference type="SUPFAM" id="SSF53335">
    <property type="entry name" value="S-adenosyl-L-methionine-dependent methyltransferases"/>
    <property type="match status" value="1"/>
</dbReference>
<reference evidence="7 8" key="1">
    <citation type="journal article" date="2009" name="PLoS ONE">
        <title>The complete genome of Teredinibacter turnerae T7901: an intracellular endosymbiont of marine wood-boring bivalves (shipworms).</title>
        <authorList>
            <person name="Yang J.C."/>
            <person name="Madupu R."/>
            <person name="Durkin A.S."/>
            <person name="Ekborg N.A."/>
            <person name="Pedamallu C.S."/>
            <person name="Hostetler J.B."/>
            <person name="Radune D."/>
            <person name="Toms B.S."/>
            <person name="Henrissat B."/>
            <person name="Coutinho P.M."/>
            <person name="Schwarz S."/>
            <person name="Field L."/>
            <person name="Trindade-Silva A.E."/>
            <person name="Soares C.A.G."/>
            <person name="Elshahawi S."/>
            <person name="Hanora A."/>
            <person name="Schmidt E.W."/>
            <person name="Haygood M.G."/>
            <person name="Posfai J."/>
            <person name="Benner J."/>
            <person name="Madinger C."/>
            <person name="Nove J."/>
            <person name="Anton B."/>
            <person name="Chaudhary K."/>
            <person name="Foster J."/>
            <person name="Holman A."/>
            <person name="Kumar S."/>
            <person name="Lessard P.A."/>
            <person name="Luyten Y.A."/>
            <person name="Slatko B."/>
            <person name="Wood N."/>
            <person name="Wu B."/>
            <person name="Teplitski M."/>
            <person name="Mougous J.D."/>
            <person name="Ward N."/>
            <person name="Eisen J.A."/>
            <person name="Badger J.H."/>
            <person name="Distel D.L."/>
        </authorList>
    </citation>
    <scope>NUCLEOTIDE SEQUENCE [LARGE SCALE GENOMIC DNA]</scope>
    <source>
        <strain evidence="8">ATCC 39867 / T7901</strain>
    </source>
</reference>
<evidence type="ECO:0000313" key="7">
    <source>
        <dbReference type="EMBL" id="ACR13890.1"/>
    </source>
</evidence>
<dbReference type="PANTHER" id="PTHR31760:SF0">
    <property type="entry name" value="S-ADENOSYL-L-METHIONINE-DEPENDENT METHYLTRANSFERASES SUPERFAMILY PROTEIN"/>
    <property type="match status" value="1"/>
</dbReference>
<comment type="function">
    <text evidence="6">Specifically methylates the N7 position of guanine in position 527 of 16S rRNA.</text>
</comment>
<comment type="catalytic activity">
    <reaction evidence="6">
        <text>guanosine(527) in 16S rRNA + S-adenosyl-L-methionine = N(7)-methylguanosine(527) in 16S rRNA + S-adenosyl-L-homocysteine</text>
        <dbReference type="Rhea" id="RHEA:42732"/>
        <dbReference type="Rhea" id="RHEA-COMP:10209"/>
        <dbReference type="Rhea" id="RHEA-COMP:10210"/>
        <dbReference type="ChEBI" id="CHEBI:57856"/>
        <dbReference type="ChEBI" id="CHEBI:59789"/>
        <dbReference type="ChEBI" id="CHEBI:74269"/>
        <dbReference type="ChEBI" id="CHEBI:74480"/>
        <dbReference type="EC" id="2.1.1.170"/>
    </reaction>
</comment>
<keyword evidence="8" id="KW-1185">Reference proteome</keyword>
<sequence>MPDYLQQLQAALAHFPVEFSDDQRVRLGAYLELFIKWNKTYNLSAIRDPQEMVSKHLLDSLSVAEHLTGERFIDVGTGGGLPGIPLAITFPERHFTLLDSAGKKTRFLFQVKQALGLHNVQVENRRVESFEPDELYDGVISRAFASLQDMTDYCHHLLKPGGHFWAMKGVFPEHELSELKKHYIFEHNFPLQVPGVTGERCLIVLGMENAQ</sequence>
<dbReference type="HOGENOM" id="CLU_065341_2_0_6"/>
<dbReference type="AlphaFoldDB" id="C5BKK6"/>
<dbReference type="EMBL" id="CP001614">
    <property type="protein sequence ID" value="ACR13890.1"/>
    <property type="molecule type" value="Genomic_DNA"/>
</dbReference>
<dbReference type="EC" id="2.1.1.170" evidence="6"/>
<dbReference type="Proteomes" id="UP000009080">
    <property type="component" value="Chromosome"/>
</dbReference>
<evidence type="ECO:0000256" key="5">
    <source>
        <dbReference type="ARBA" id="ARBA00022691"/>
    </source>
</evidence>
<keyword evidence="3 6" id="KW-0489">Methyltransferase</keyword>
<dbReference type="PIRSF" id="PIRSF003078">
    <property type="entry name" value="GidB"/>
    <property type="match status" value="1"/>
</dbReference>
<keyword evidence="2 6" id="KW-0698">rRNA processing</keyword>
<dbReference type="HAMAP" id="MF_00074">
    <property type="entry name" value="16SrRNA_methyltr_G"/>
    <property type="match status" value="1"/>
</dbReference>
<dbReference type="Pfam" id="PF02527">
    <property type="entry name" value="GidB"/>
    <property type="match status" value="1"/>
</dbReference>
<feature type="binding site" evidence="6">
    <location>
        <begin position="127"/>
        <end position="128"/>
    </location>
    <ligand>
        <name>S-adenosyl-L-methionine</name>
        <dbReference type="ChEBI" id="CHEBI:59789"/>
    </ligand>
</feature>
<keyword evidence="5 6" id="KW-0949">S-adenosyl-L-methionine</keyword>
<comment type="caution">
    <text evidence="6">Lacks conserved residue(s) required for the propagation of feature annotation.</text>
</comment>
<accession>C5BKK6</accession>
<dbReference type="Gene3D" id="3.40.50.150">
    <property type="entry name" value="Vaccinia Virus protein VP39"/>
    <property type="match status" value="1"/>
</dbReference>
<dbReference type="InterPro" id="IPR003682">
    <property type="entry name" value="rRNA_ssu_MeTfrase_G"/>
</dbReference>
<evidence type="ECO:0000256" key="2">
    <source>
        <dbReference type="ARBA" id="ARBA00022552"/>
    </source>
</evidence>
<dbReference type="STRING" id="377629.TERTU_4728"/>
<dbReference type="eggNOG" id="COG0357">
    <property type="taxonomic scope" value="Bacteria"/>
</dbReference>
<comment type="similarity">
    <text evidence="6">Belongs to the methyltransferase superfamily. RNA methyltransferase RsmG family.</text>
</comment>
<dbReference type="GO" id="GO:0005829">
    <property type="term" value="C:cytosol"/>
    <property type="evidence" value="ECO:0007669"/>
    <property type="project" value="TreeGrafter"/>
</dbReference>
<dbReference type="PANTHER" id="PTHR31760">
    <property type="entry name" value="S-ADENOSYL-L-METHIONINE-DEPENDENT METHYLTRANSFERASES SUPERFAMILY PROTEIN"/>
    <property type="match status" value="1"/>
</dbReference>
<evidence type="ECO:0000256" key="6">
    <source>
        <dbReference type="HAMAP-Rule" id="MF_00074"/>
    </source>
</evidence>
<organism evidence="7 8">
    <name type="scientific">Teredinibacter turnerae (strain ATCC 39867 / T7901)</name>
    <dbReference type="NCBI Taxonomy" id="377629"/>
    <lineage>
        <taxon>Bacteria</taxon>
        <taxon>Pseudomonadati</taxon>
        <taxon>Pseudomonadota</taxon>
        <taxon>Gammaproteobacteria</taxon>
        <taxon>Cellvibrionales</taxon>
        <taxon>Cellvibrionaceae</taxon>
        <taxon>Teredinibacter</taxon>
    </lineage>
</organism>
<dbReference type="NCBIfam" id="TIGR00138">
    <property type="entry name" value="rsmG_gidB"/>
    <property type="match status" value="1"/>
</dbReference>
<dbReference type="OrthoDB" id="9808773at2"/>